<reference evidence="9 10" key="1">
    <citation type="journal article" date="2014" name="Int. J. Syst. Evol. Microbiol.">
        <title>Phylogenomics and the dynamic genome evolution of the genus Streptococcus.</title>
        <authorList>
            <consortium name="The Broad Institute Genome Sequencing Platform"/>
            <person name="Richards V.P."/>
            <person name="Palmer S.R."/>
            <person name="Pavinski Bitar P.D."/>
            <person name="Qin X."/>
            <person name="Weinstock G.M."/>
            <person name="Highlander S.K."/>
            <person name="Town C.D."/>
            <person name="Burne R.A."/>
            <person name="Stanhope M.J."/>
        </authorList>
    </citation>
    <scope>NUCLEOTIDE SEQUENCE [LARGE SCALE GENOMIC DNA]</scope>
    <source>
        <strain evidence="9 10">2285-97</strain>
    </source>
</reference>
<feature type="transmembrane region" description="Helical" evidence="7">
    <location>
        <begin position="38"/>
        <end position="59"/>
    </location>
</feature>
<keyword evidence="10" id="KW-1185">Reference proteome</keyword>
<evidence type="ECO:0000256" key="3">
    <source>
        <dbReference type="ARBA" id="ARBA00022448"/>
    </source>
</evidence>
<dbReference type="GO" id="GO:0022857">
    <property type="term" value="F:transmembrane transporter activity"/>
    <property type="evidence" value="ECO:0007669"/>
    <property type="project" value="InterPro"/>
</dbReference>
<dbReference type="GO" id="GO:0005886">
    <property type="term" value="C:plasma membrane"/>
    <property type="evidence" value="ECO:0007669"/>
    <property type="project" value="UniProtKB-SubCell"/>
</dbReference>
<dbReference type="PANTHER" id="PTHR23514:SF3">
    <property type="entry name" value="BYPASS OF STOP CODON PROTEIN 6"/>
    <property type="match status" value="1"/>
</dbReference>
<name>G5KGM3_9STRE</name>
<dbReference type="eggNOG" id="COG0738">
    <property type="taxonomic scope" value="Bacteria"/>
</dbReference>
<keyword evidence="4 7" id="KW-0812">Transmembrane</keyword>
<dbReference type="Proteomes" id="UP000005388">
    <property type="component" value="Unassembled WGS sequence"/>
</dbReference>
<keyword evidence="3" id="KW-0813">Transport</keyword>
<dbReference type="Gene3D" id="1.20.1250.20">
    <property type="entry name" value="MFS general substrate transporter like domains"/>
    <property type="match status" value="2"/>
</dbReference>
<dbReference type="EMBL" id="AEUZ02000001">
    <property type="protein sequence ID" value="EHJ57090.1"/>
    <property type="molecule type" value="Genomic_DNA"/>
</dbReference>
<evidence type="ECO:0000256" key="6">
    <source>
        <dbReference type="ARBA" id="ARBA00023136"/>
    </source>
</evidence>
<feature type="transmembrane region" description="Helical" evidence="7">
    <location>
        <begin position="131"/>
        <end position="150"/>
    </location>
</feature>
<feature type="transmembrane region" description="Helical" evidence="7">
    <location>
        <begin position="272"/>
        <end position="291"/>
    </location>
</feature>
<dbReference type="RefSeq" id="WP_006739820.1">
    <property type="nucleotide sequence ID" value="NZ_AEUZ02000001.1"/>
</dbReference>
<comment type="similarity">
    <text evidence="2">Belongs to the major facilitator superfamily.</text>
</comment>
<organism evidence="9 10">
    <name type="scientific">Streptococcus urinalis 2285-97</name>
    <dbReference type="NCBI Taxonomy" id="764291"/>
    <lineage>
        <taxon>Bacteria</taxon>
        <taxon>Bacillati</taxon>
        <taxon>Bacillota</taxon>
        <taxon>Bacilli</taxon>
        <taxon>Lactobacillales</taxon>
        <taxon>Streptococcaceae</taxon>
        <taxon>Streptococcus</taxon>
    </lineage>
</organism>
<dbReference type="InterPro" id="IPR036259">
    <property type="entry name" value="MFS_trans_sf"/>
</dbReference>
<dbReference type="PANTHER" id="PTHR23514">
    <property type="entry name" value="BYPASS OF STOP CODON PROTEIN 6"/>
    <property type="match status" value="1"/>
</dbReference>
<dbReference type="InterPro" id="IPR011701">
    <property type="entry name" value="MFS"/>
</dbReference>
<feature type="transmembrane region" description="Helical" evidence="7">
    <location>
        <begin position="71"/>
        <end position="93"/>
    </location>
</feature>
<proteinExistence type="inferred from homology"/>
<feature type="transmembrane region" description="Helical" evidence="7">
    <location>
        <begin position="209"/>
        <end position="227"/>
    </location>
</feature>
<dbReference type="AlphaFoldDB" id="G5KGM3"/>
<feature type="transmembrane region" description="Helical" evidence="7">
    <location>
        <begin position="297"/>
        <end position="318"/>
    </location>
</feature>
<dbReference type="Pfam" id="PF07690">
    <property type="entry name" value="MFS_1"/>
    <property type="match status" value="1"/>
</dbReference>
<evidence type="ECO:0000313" key="10">
    <source>
        <dbReference type="Proteomes" id="UP000005388"/>
    </source>
</evidence>
<comment type="subcellular location">
    <subcellularLocation>
        <location evidence="1">Cell membrane</location>
        <topology evidence="1">Multi-pass membrane protein</topology>
    </subcellularLocation>
</comment>
<sequence>MFQFLLLIIYLAFISLGLPDGLLGSAWPAIRGDLNLPISYMGIITIIISVGTIISSLQSDRLNKTFGTGKVTAYSVALTAFALFGFAISHHFVLLCLFAIPYGLGAGSVDAALNNYVALHYSSKHMSWLHCMWGIGASAGPYVMSFALGFTNKWQIGYLLVGLIQLVLTILLFSTLSQWHNDQHEETDTQNSQSLLLKSVLSINGAKEIMICFFCYCALESTTGFWVSSYLVSQHGLNITKAAGLASLFYLGITIGRAINGFLAMTFNDSQLIRLGQILIFIGILGLFIPIDFTSLVSVSIILIGLGCAPIYPCIIHSTPDHFGKDKSQAIIGVQMASAYLGTTLMPPLFGILGKAISLSIFPYYLGFILILMIVMHEKVIKIHVKKN</sequence>
<dbReference type="InterPro" id="IPR051788">
    <property type="entry name" value="MFS_Transporter"/>
</dbReference>
<accession>G5KGM3</accession>
<protein>
    <submittedName>
        <fullName evidence="9">Transporter, major facilitator family protein</fullName>
    </submittedName>
</protein>
<keyword evidence="5 7" id="KW-1133">Transmembrane helix</keyword>
<feature type="transmembrane region" description="Helical" evidence="7">
    <location>
        <begin position="356"/>
        <end position="376"/>
    </location>
</feature>
<feature type="transmembrane region" description="Helical" evidence="7">
    <location>
        <begin position="156"/>
        <end position="176"/>
    </location>
</feature>
<evidence type="ECO:0000259" key="8">
    <source>
        <dbReference type="PROSITE" id="PS50850"/>
    </source>
</evidence>
<evidence type="ECO:0000256" key="7">
    <source>
        <dbReference type="SAM" id="Phobius"/>
    </source>
</evidence>
<feature type="transmembrane region" description="Helical" evidence="7">
    <location>
        <begin position="239"/>
        <end position="260"/>
    </location>
</feature>
<comment type="caution">
    <text evidence="9">The sequence shown here is derived from an EMBL/GenBank/DDBJ whole genome shotgun (WGS) entry which is preliminary data.</text>
</comment>
<feature type="transmembrane region" description="Helical" evidence="7">
    <location>
        <begin position="330"/>
        <end position="350"/>
    </location>
</feature>
<dbReference type="PROSITE" id="PS50850">
    <property type="entry name" value="MFS"/>
    <property type="match status" value="1"/>
</dbReference>
<evidence type="ECO:0000313" key="9">
    <source>
        <dbReference type="EMBL" id="EHJ57090.1"/>
    </source>
</evidence>
<dbReference type="STRING" id="764291.STRUR_1347"/>
<dbReference type="SUPFAM" id="SSF103473">
    <property type="entry name" value="MFS general substrate transporter"/>
    <property type="match status" value="1"/>
</dbReference>
<dbReference type="InterPro" id="IPR020846">
    <property type="entry name" value="MFS_dom"/>
</dbReference>
<evidence type="ECO:0000256" key="1">
    <source>
        <dbReference type="ARBA" id="ARBA00004651"/>
    </source>
</evidence>
<gene>
    <name evidence="9" type="ORF">STRUR_1347</name>
</gene>
<feature type="domain" description="Major facilitator superfamily (MFS) profile" evidence="8">
    <location>
        <begin position="5"/>
        <end position="379"/>
    </location>
</feature>
<evidence type="ECO:0000256" key="5">
    <source>
        <dbReference type="ARBA" id="ARBA00022989"/>
    </source>
</evidence>
<keyword evidence="6 7" id="KW-0472">Membrane</keyword>
<evidence type="ECO:0000256" key="4">
    <source>
        <dbReference type="ARBA" id="ARBA00022692"/>
    </source>
</evidence>
<evidence type="ECO:0000256" key="2">
    <source>
        <dbReference type="ARBA" id="ARBA00008335"/>
    </source>
</evidence>